<feature type="region of interest" description="Disordered" evidence="1">
    <location>
        <begin position="174"/>
        <end position="221"/>
    </location>
</feature>
<dbReference type="PANTHER" id="PTHR48475:SF1">
    <property type="entry name" value="RNASE H TYPE-1 DOMAIN-CONTAINING PROTEIN"/>
    <property type="match status" value="1"/>
</dbReference>
<dbReference type="InterPro" id="IPR002156">
    <property type="entry name" value="RNaseH_domain"/>
</dbReference>
<gene>
    <name evidence="5" type="primary">LOC116212096</name>
</gene>
<feature type="domain" description="RNase H type-1" evidence="2">
    <location>
        <begin position="1108"/>
        <end position="1240"/>
    </location>
</feature>
<dbReference type="Pfam" id="PF13456">
    <property type="entry name" value="RVT_3"/>
    <property type="match status" value="1"/>
</dbReference>
<dbReference type="Gene3D" id="3.30.420.10">
    <property type="entry name" value="Ribonuclease H-like superfamily/Ribonuclease H"/>
    <property type="match status" value="2"/>
</dbReference>
<feature type="compositionally biased region" description="Low complexity" evidence="1">
    <location>
        <begin position="275"/>
        <end position="299"/>
    </location>
</feature>
<evidence type="ECO:0000256" key="1">
    <source>
        <dbReference type="SAM" id="MobiDB-lite"/>
    </source>
</evidence>
<dbReference type="FunFam" id="3.30.420.10:FF:000032">
    <property type="entry name" value="Retrovirus-related Pol polyprotein from transposon 297-like Protein"/>
    <property type="match status" value="1"/>
</dbReference>
<organism evidence="4 5">
    <name type="scientific">Punica granatum</name>
    <name type="common">Pomegranate</name>
    <dbReference type="NCBI Taxonomy" id="22663"/>
    <lineage>
        <taxon>Eukaryota</taxon>
        <taxon>Viridiplantae</taxon>
        <taxon>Streptophyta</taxon>
        <taxon>Embryophyta</taxon>
        <taxon>Tracheophyta</taxon>
        <taxon>Spermatophyta</taxon>
        <taxon>Magnoliopsida</taxon>
        <taxon>eudicotyledons</taxon>
        <taxon>Gunneridae</taxon>
        <taxon>Pentapetalae</taxon>
        <taxon>rosids</taxon>
        <taxon>malvids</taxon>
        <taxon>Myrtales</taxon>
        <taxon>Lythraceae</taxon>
        <taxon>Punica</taxon>
    </lineage>
</organism>
<reference evidence="4" key="1">
    <citation type="journal article" date="2020" name="Plant Biotechnol. J.">
        <title>The pomegranate (Punica granatum L.) draft genome dissects genetic divergence between soft- and hard-seeded cultivars.</title>
        <authorList>
            <person name="Luo X."/>
            <person name="Li H."/>
            <person name="Wu Z."/>
            <person name="Yao W."/>
            <person name="Zhao P."/>
            <person name="Cao D."/>
            <person name="Yu H."/>
            <person name="Li K."/>
            <person name="Poudel K."/>
            <person name="Zhao D."/>
            <person name="Zhang F."/>
            <person name="Xia X."/>
            <person name="Chen L."/>
            <person name="Wang Q."/>
            <person name="Jing D."/>
            <person name="Cao S."/>
        </authorList>
    </citation>
    <scope>NUCLEOTIDE SEQUENCE [LARGE SCALE GENOMIC DNA]</scope>
    <source>
        <strain evidence="4">cv. Tunisia</strain>
    </source>
</reference>
<feature type="region of interest" description="Disordered" evidence="1">
    <location>
        <begin position="226"/>
        <end position="245"/>
    </location>
</feature>
<evidence type="ECO:0000313" key="5">
    <source>
        <dbReference type="RefSeq" id="XP_031402537.1"/>
    </source>
</evidence>
<dbReference type="GO" id="GO:0003676">
    <property type="term" value="F:nucleic acid binding"/>
    <property type="evidence" value="ECO:0007669"/>
    <property type="project" value="InterPro"/>
</dbReference>
<dbReference type="CDD" id="cd09279">
    <property type="entry name" value="RNase_HI_like"/>
    <property type="match status" value="1"/>
</dbReference>
<feature type="compositionally biased region" description="Polar residues" evidence="1">
    <location>
        <begin position="197"/>
        <end position="216"/>
    </location>
</feature>
<dbReference type="CDD" id="cd00303">
    <property type="entry name" value="retropepsin_like"/>
    <property type="match status" value="1"/>
</dbReference>
<dbReference type="Pfam" id="PF00078">
    <property type="entry name" value="RVT_1"/>
    <property type="match status" value="1"/>
</dbReference>
<dbReference type="RefSeq" id="XP_031402537.1">
    <property type="nucleotide sequence ID" value="XM_031546677.1"/>
</dbReference>
<evidence type="ECO:0000313" key="4">
    <source>
        <dbReference type="Proteomes" id="UP000515151"/>
    </source>
</evidence>
<dbReference type="GO" id="GO:0015074">
    <property type="term" value="P:DNA integration"/>
    <property type="evidence" value="ECO:0007669"/>
    <property type="project" value="InterPro"/>
</dbReference>
<dbReference type="InterPro" id="IPR041577">
    <property type="entry name" value="RT_RNaseH_2"/>
</dbReference>
<dbReference type="InterPro" id="IPR000477">
    <property type="entry name" value="RT_dom"/>
</dbReference>
<accession>A0A6P8DYA9</accession>
<dbReference type="PROSITE" id="PS50879">
    <property type="entry name" value="RNASE_H_1"/>
    <property type="match status" value="1"/>
</dbReference>
<dbReference type="FunFam" id="3.30.70.270:FF:000023">
    <property type="entry name" value="Pol"/>
    <property type="match status" value="1"/>
</dbReference>
<dbReference type="PROSITE" id="PS50994">
    <property type="entry name" value="INTEGRASE"/>
    <property type="match status" value="1"/>
</dbReference>
<feature type="region of interest" description="Disordered" evidence="1">
    <location>
        <begin position="254"/>
        <end position="302"/>
    </location>
</feature>
<dbReference type="InterPro" id="IPR043502">
    <property type="entry name" value="DNA/RNA_pol_sf"/>
</dbReference>
<dbReference type="SUPFAM" id="SSF56672">
    <property type="entry name" value="DNA/RNA polymerases"/>
    <property type="match status" value="1"/>
</dbReference>
<evidence type="ECO:0000259" key="3">
    <source>
        <dbReference type="PROSITE" id="PS50994"/>
    </source>
</evidence>
<dbReference type="Pfam" id="PF00665">
    <property type="entry name" value="rve"/>
    <property type="match status" value="1"/>
</dbReference>
<dbReference type="PANTHER" id="PTHR48475">
    <property type="entry name" value="RIBONUCLEASE H"/>
    <property type="match status" value="1"/>
</dbReference>
<protein>
    <submittedName>
        <fullName evidence="5">Uncharacterized protein LOC116212096</fullName>
    </submittedName>
</protein>
<dbReference type="Gene3D" id="3.10.20.370">
    <property type="match status" value="1"/>
</dbReference>
<dbReference type="Pfam" id="PF17919">
    <property type="entry name" value="RT_RNaseH_2"/>
    <property type="match status" value="1"/>
</dbReference>
<evidence type="ECO:0000259" key="2">
    <source>
        <dbReference type="PROSITE" id="PS50879"/>
    </source>
</evidence>
<proteinExistence type="predicted"/>
<dbReference type="OrthoDB" id="7697376at2759"/>
<dbReference type="GO" id="GO:0004523">
    <property type="term" value="F:RNA-DNA hybrid ribonuclease activity"/>
    <property type="evidence" value="ECO:0007669"/>
    <property type="project" value="InterPro"/>
</dbReference>
<name>A0A6P8DYA9_PUNGR</name>
<keyword evidence="4" id="KW-1185">Reference proteome</keyword>
<dbReference type="InterPro" id="IPR001584">
    <property type="entry name" value="Integrase_cat-core"/>
</dbReference>
<sequence length="1685" mass="190359">MQLPPKIKVPEFQRYYGTTDPRHHLRHYRGKMLQYWDYEEFVIHTFQDSLAGAALDWYMSLKAADIPTWADLSNKFIDQYRYCAETPPTLLELSTMEMAEDQGFEAYAVKWRARAAKHVPPISEAQQIQLFHSTLKGAYYLHLLAHTSSFSNLIDAGNKLDIGIKLGKIEGPVEKKEGESSKRAATGTAGNRRGKDTSVNAVNSGRQAPQQYSISYTPAPPAAQAYAPPSIHYQPQPPAQQVYYSAPPASFPLPVPQQYAHNHASAPPQAPQYRPPASRTPQPTQQAPAPQGAQGGATQNRQRKQFTPLPAPLSYIYRQLLAGNKIRSIAPNPDFDPTIQDQSRRCEYHQGAPGHTTDNCWKLRERIQQLIDDKQLTFNAVKPPNVQSNPLPDHGSSSGPSINMIGVCATGEYETGQEAPAPFVIEYVPAEAGVGYAGFDATPAPFVIEVPAREPYQDSRVPWTYEGSVGNLESQFSVMGVTRSGRVYENPKVANKEKALAMPEVTPEASSIPQKKVTEEEAEAFMKIIKASEYKVVEQMAKSPAHISLLALLLGSEPHREALLRVLTAAQIPKETAPERIEETISSIFSNNISFSDDELPSEGWAHSRALHIMNVDFNRIRPSKTAVRAFDGSRREVNGEIDLVIEVGPCSFAVTFQVLDIPNAFSLLLGRPWIHAAGAVPSSLHQRIKFIAEDRLITVKGEEDYAIYKETAVPYISVDYRDLNKASPKDNFPLPHIDVLVDNTARHTLFSFMDGFSGYNQIRMAEEDKIKTTFITMWGTFCYRVMPFGLKNAGATYQRAMVTLFHDMMHKEIEVYVDDMIAKSKEGEDHLVNLKRLFDRLKRYKLRLNPAKCTFGAKSGKLLGFVVSERGIEVDPDKVKAIRELRPPSTAREVRGFLGRLNYIARFIANLTDKCQPLFRLLRKNAAIEWDEECQKAFDTIKAYLAQPPVLVPPTPDRPLILYLTVRRQSLGCMLGQEDESTRTEHAIYYLSKKFTEGESNYPEIEKICCALVWVMQRLRQYTLYHTIRLLSKADPLKYLLDSPSSMKNISKWRCQLTEYDIEYVPRTSVKGQAIADHLAEFPIEDDTPINSNFPDEGILQVDREENKFAWKMYFDGAVNSTGSGIGAVLISPDGRYYPIAARVDFPCTNNVAEYEACILGLQAAIDFKVKELEVFGDSMLTIFQTLGQWKTKDEKLVPYHEYLEELAENFEKVSFTYTPRHKNQFADALATLASMVSITKENLIEPLEIEIAKGPAHCDTIEATDEQPWYEDIKHFLQTGQYPTFANRRDRKTLRRLAAHYFLSGETLYRRSFDATLLRCVDEVEAQRLMGEIHEGSCGPHMSGLMLAKKLMRLGYFWSTMEADCVKHVKHCHLCQVYADQIKAPPNELRPMAAPWPFSMWGIDVIGPINPKASNGHQFILVAIDYFTKWIEAVTLASVTANAVARFLKRDIIARYGVPETIITDNAKNLNNRVIDELCKRFKVHHRNSTPYRPQMNGAVEAANKNIKKIIEKMTVTYKDWHEMLPFALLAYRTSIRSSTGATPYSLVYGMEAVLPIEVEIPSMRVLAETELEEAEWAKQRCEQLNLIDERRLTALCHGQCYQQRMARAFNARVRHREFKPGDLVLRKVLHITPDSRGKFAYKYDGPFVVKEVFSGGAIILSDMDGTENALPVNADALKKYYP</sequence>
<dbReference type="Gene3D" id="3.30.70.270">
    <property type="match status" value="2"/>
</dbReference>
<dbReference type="InterPro" id="IPR036397">
    <property type="entry name" value="RNaseH_sf"/>
</dbReference>
<feature type="domain" description="Integrase catalytic" evidence="3">
    <location>
        <begin position="1395"/>
        <end position="1554"/>
    </location>
</feature>
<dbReference type="GeneID" id="116212096"/>
<dbReference type="Pfam" id="PF03732">
    <property type="entry name" value="Retrotrans_gag"/>
    <property type="match status" value="1"/>
</dbReference>
<dbReference type="InterPro" id="IPR043128">
    <property type="entry name" value="Rev_trsase/Diguanyl_cyclase"/>
</dbReference>
<dbReference type="CDD" id="cd01647">
    <property type="entry name" value="RT_LTR"/>
    <property type="match status" value="1"/>
</dbReference>
<dbReference type="InterPro" id="IPR012337">
    <property type="entry name" value="RNaseH-like_sf"/>
</dbReference>
<dbReference type="SUPFAM" id="SSF53098">
    <property type="entry name" value="Ribonuclease H-like"/>
    <property type="match status" value="2"/>
</dbReference>
<dbReference type="InterPro" id="IPR005162">
    <property type="entry name" value="Retrotrans_gag_dom"/>
</dbReference>
<dbReference type="Gene3D" id="3.10.10.10">
    <property type="entry name" value="HIV Type 1 Reverse Transcriptase, subunit A, domain 1"/>
    <property type="match status" value="1"/>
</dbReference>
<reference evidence="5" key="2">
    <citation type="submission" date="2025-08" db="UniProtKB">
        <authorList>
            <consortium name="RefSeq"/>
        </authorList>
    </citation>
    <scope>IDENTIFICATION</scope>
    <source>
        <tissue evidence="5">Leaf</tissue>
    </source>
</reference>
<dbReference type="Gene3D" id="1.10.340.70">
    <property type="match status" value="1"/>
</dbReference>
<dbReference type="Proteomes" id="UP000515151">
    <property type="component" value="Chromosome 6"/>
</dbReference>